<sequence length="212" mass="25052">MDKIEFYKDLFKIEDKESIKKFLLYNSSLVIAGVKPSATVTVNKMLKDLYKSWIEYGKDFLESINLSFINLREDENALIILIYNNDILKTHIFKTENIEFLRKLGYEHNNNISYYVEYLKDRYDEFNCPHELGIFLGIPIDDVKSFMQCSYKKCLGCGYWKVYSNYEKAIEIFSIYDDVREKTMDKIVEGESIDSIVNNIIFSNYDNIKVCI</sequence>
<proteinExistence type="predicted"/>
<dbReference type="Proteomes" id="UP001141183">
    <property type="component" value="Unassembled WGS sequence"/>
</dbReference>
<dbReference type="AlphaFoldDB" id="A0A9X4AYE3"/>
<comment type="caution">
    <text evidence="1">The sequence shown here is derived from an EMBL/GenBank/DDBJ whole genome shotgun (WGS) entry which is preliminary data.</text>
</comment>
<reference evidence="1" key="1">
    <citation type="submission" date="2022-05" db="EMBL/GenBank/DDBJ databases">
        <title>Draft genome sequence of Clostridium tertium strain CP3 isolated from Peru.</title>
        <authorList>
            <person name="Hurtado R."/>
            <person name="Lima L."/>
            <person name="Sousa T."/>
            <person name="Jaiswal A.K."/>
            <person name="Tiwari S."/>
            <person name="Maturrano L."/>
            <person name="Brenig B."/>
            <person name="Azevedo V."/>
        </authorList>
    </citation>
    <scope>NUCLEOTIDE SEQUENCE</scope>
    <source>
        <strain evidence="1">CP3</strain>
    </source>
</reference>
<name>A0A9X4AYE3_9CLOT</name>
<dbReference type="RefSeq" id="WP_272469948.1">
    <property type="nucleotide sequence ID" value="NZ_JAMRYU010000001.1"/>
</dbReference>
<dbReference type="EMBL" id="JAMRYU010000001">
    <property type="protein sequence ID" value="MDC4238614.1"/>
    <property type="molecule type" value="Genomic_DNA"/>
</dbReference>
<evidence type="ECO:0000313" key="1">
    <source>
        <dbReference type="EMBL" id="MDC4238614.1"/>
    </source>
</evidence>
<organism evidence="1 2">
    <name type="scientific">Clostridium tertium</name>
    <dbReference type="NCBI Taxonomy" id="1559"/>
    <lineage>
        <taxon>Bacteria</taxon>
        <taxon>Bacillati</taxon>
        <taxon>Bacillota</taxon>
        <taxon>Clostridia</taxon>
        <taxon>Eubacteriales</taxon>
        <taxon>Clostridiaceae</taxon>
        <taxon>Clostridium</taxon>
    </lineage>
</organism>
<protein>
    <submittedName>
        <fullName evidence="1">DUF3793 family protein</fullName>
    </submittedName>
</protein>
<dbReference type="InterPro" id="IPR024523">
    <property type="entry name" value="DUF3793"/>
</dbReference>
<accession>A0A9X4AYE3</accession>
<evidence type="ECO:0000313" key="2">
    <source>
        <dbReference type="Proteomes" id="UP001141183"/>
    </source>
</evidence>
<keyword evidence="2" id="KW-1185">Reference proteome</keyword>
<dbReference type="Pfam" id="PF12672">
    <property type="entry name" value="DUF3793"/>
    <property type="match status" value="1"/>
</dbReference>
<gene>
    <name evidence="1" type="ORF">NE398_00300</name>
</gene>